<keyword evidence="2" id="KW-0238">DNA-binding</keyword>
<dbReference type="CDD" id="cd01542">
    <property type="entry name" value="PBP1_TreR-like"/>
    <property type="match status" value="1"/>
</dbReference>
<dbReference type="AlphaFoldDB" id="A0A0F5I3X8"/>
<dbReference type="Gene3D" id="3.40.50.2300">
    <property type="match status" value="2"/>
</dbReference>
<keyword evidence="7" id="KW-1185">Reference proteome</keyword>
<evidence type="ECO:0000313" key="6">
    <source>
        <dbReference type="EMBL" id="KKB39842.1"/>
    </source>
</evidence>
<comment type="caution">
    <text evidence="6">The sequence shown here is derived from an EMBL/GenBank/DDBJ whole genome shotgun (WGS) entry which is preliminary data.</text>
</comment>
<dbReference type="SUPFAM" id="SSF53822">
    <property type="entry name" value="Periplasmic binding protein-like I"/>
    <property type="match status" value="1"/>
</dbReference>
<dbReference type="GO" id="GO:0003700">
    <property type="term" value="F:DNA-binding transcription factor activity"/>
    <property type="evidence" value="ECO:0007669"/>
    <property type="project" value="TreeGrafter"/>
</dbReference>
<organism evidence="6 7">
    <name type="scientific">Bacillus thermotolerans</name>
    <name type="common">Quasibacillus thermotolerans</name>
    <dbReference type="NCBI Taxonomy" id="1221996"/>
    <lineage>
        <taxon>Bacteria</taxon>
        <taxon>Bacillati</taxon>
        <taxon>Bacillota</taxon>
        <taxon>Bacilli</taxon>
        <taxon>Bacillales</taxon>
        <taxon>Bacillaceae</taxon>
        <taxon>Bacillus</taxon>
    </lineage>
</organism>
<dbReference type="PANTHER" id="PTHR30146:SF154">
    <property type="entry name" value="TRANSCRIPTION REGULATOR, MEMBER OF GALR FAMILY"/>
    <property type="match status" value="1"/>
</dbReference>
<name>A0A0F5I3X8_BACTR</name>
<protein>
    <submittedName>
        <fullName evidence="6">Sucrose operon repressor ScrR, LacI family</fullName>
    </submittedName>
</protein>
<dbReference type="PROSITE" id="PS50943">
    <property type="entry name" value="HTH_CROC1"/>
    <property type="match status" value="1"/>
</dbReference>
<accession>A0A0F5I3X8</accession>
<keyword evidence="3" id="KW-0804">Transcription</keyword>
<dbReference type="CDD" id="cd01392">
    <property type="entry name" value="HTH_LacI"/>
    <property type="match status" value="1"/>
</dbReference>
<dbReference type="PRINTS" id="PR00036">
    <property type="entry name" value="HTHLACI"/>
</dbReference>
<dbReference type="Proteomes" id="UP000031563">
    <property type="component" value="Unassembled WGS sequence"/>
</dbReference>
<dbReference type="SUPFAM" id="SSF47413">
    <property type="entry name" value="lambda repressor-like DNA-binding domains"/>
    <property type="match status" value="1"/>
</dbReference>
<sequence>MKTIADIAKLAGVAKSTVSRYLNGGSISDKTKQKIERIIEETGYTPNAFAQSLKAKKTNMVGVIVPRLDSYEASQILIGIENELRLLNSQMLVSHTNQSIEREIETLYTLAKQKVAGILLLASQITDAHVQAIQEIDVPVLLVGQEHEGIHSLVHSDEEAGYAMGKYIIEQGHRRLAFLGVTEANRAVGFKRKEGFKRAVREVSNCEVHYFETGLTMHEAVEGALAVFDGYFPSALICATDEIAIGAVKAAYKKGMHVPANISVTGFGDYDITAMMNPALTTVKLYFAEIGRTAAQHIIQLANEKDVPMLTHSSFEIVTRESVDKRFVPN</sequence>
<evidence type="ECO:0000256" key="2">
    <source>
        <dbReference type="ARBA" id="ARBA00023125"/>
    </source>
</evidence>
<dbReference type="GO" id="GO:0000976">
    <property type="term" value="F:transcription cis-regulatory region binding"/>
    <property type="evidence" value="ECO:0007669"/>
    <property type="project" value="TreeGrafter"/>
</dbReference>
<dbReference type="InterPro" id="IPR001387">
    <property type="entry name" value="Cro/C1-type_HTH"/>
</dbReference>
<dbReference type="EMBL" id="JWIR02000037">
    <property type="protein sequence ID" value="KKB39842.1"/>
    <property type="molecule type" value="Genomic_DNA"/>
</dbReference>
<proteinExistence type="predicted"/>
<dbReference type="Pfam" id="PF00356">
    <property type="entry name" value="LacI"/>
    <property type="match status" value="1"/>
</dbReference>
<evidence type="ECO:0000256" key="3">
    <source>
        <dbReference type="ARBA" id="ARBA00023163"/>
    </source>
</evidence>
<gene>
    <name evidence="6" type="ORF">QY95_02059</name>
</gene>
<dbReference type="InterPro" id="IPR010982">
    <property type="entry name" value="Lambda_DNA-bd_dom_sf"/>
</dbReference>
<feature type="domain" description="HTH lacI-type" evidence="4">
    <location>
        <begin position="2"/>
        <end position="55"/>
    </location>
</feature>
<evidence type="ECO:0000259" key="5">
    <source>
        <dbReference type="PROSITE" id="PS50943"/>
    </source>
</evidence>
<keyword evidence="1" id="KW-0805">Transcription regulation</keyword>
<dbReference type="Gene3D" id="1.10.260.40">
    <property type="entry name" value="lambda repressor-like DNA-binding domains"/>
    <property type="match status" value="1"/>
</dbReference>
<dbReference type="PROSITE" id="PS50932">
    <property type="entry name" value="HTH_LACI_2"/>
    <property type="match status" value="1"/>
</dbReference>
<dbReference type="RefSeq" id="WP_175286634.1">
    <property type="nucleotide sequence ID" value="NZ_JWIR02000037.1"/>
</dbReference>
<evidence type="ECO:0000259" key="4">
    <source>
        <dbReference type="PROSITE" id="PS50932"/>
    </source>
</evidence>
<dbReference type="InterPro" id="IPR000843">
    <property type="entry name" value="HTH_LacI"/>
</dbReference>
<dbReference type="InterPro" id="IPR028082">
    <property type="entry name" value="Peripla_BP_I"/>
</dbReference>
<dbReference type="Pfam" id="PF13377">
    <property type="entry name" value="Peripla_BP_3"/>
    <property type="match status" value="1"/>
</dbReference>
<evidence type="ECO:0000256" key="1">
    <source>
        <dbReference type="ARBA" id="ARBA00023015"/>
    </source>
</evidence>
<dbReference type="SMART" id="SM00354">
    <property type="entry name" value="HTH_LACI"/>
    <property type="match status" value="1"/>
</dbReference>
<dbReference type="PANTHER" id="PTHR30146">
    <property type="entry name" value="LACI-RELATED TRANSCRIPTIONAL REPRESSOR"/>
    <property type="match status" value="1"/>
</dbReference>
<reference evidence="6" key="1">
    <citation type="submission" date="2015-02" db="EMBL/GenBank/DDBJ databases">
        <title>Genome Assembly of Bacillaceae bacterium MTCC 8252.</title>
        <authorList>
            <person name="Verma A."/>
            <person name="Khatri I."/>
            <person name="Mual P."/>
            <person name="Subramanian S."/>
            <person name="Krishnamurthi S."/>
        </authorList>
    </citation>
    <scope>NUCLEOTIDE SEQUENCE [LARGE SCALE GENOMIC DNA]</scope>
    <source>
        <strain evidence="6">MTCC 8252</strain>
    </source>
</reference>
<dbReference type="InterPro" id="IPR046335">
    <property type="entry name" value="LacI/GalR-like_sensor"/>
</dbReference>
<dbReference type="STRING" id="1221996.QY95_02059"/>
<evidence type="ECO:0000313" key="7">
    <source>
        <dbReference type="Proteomes" id="UP000031563"/>
    </source>
</evidence>
<feature type="domain" description="HTH cro/C1-type" evidence="5">
    <location>
        <begin position="3"/>
        <end position="49"/>
    </location>
</feature>